<protein>
    <submittedName>
        <fullName evidence="1">Uncharacterized protein</fullName>
    </submittedName>
</protein>
<gene>
    <name evidence="1" type="ORF">ACAOBT_LOCUS5434</name>
</gene>
<name>A0A9P0JZX9_ACAOB</name>
<sequence>MGLSVSYLCYL</sequence>
<evidence type="ECO:0000313" key="1">
    <source>
        <dbReference type="EMBL" id="CAH1963842.1"/>
    </source>
</evidence>
<dbReference type="EMBL" id="CAKOFQ010006710">
    <property type="protein sequence ID" value="CAH1963842.1"/>
    <property type="molecule type" value="Genomic_DNA"/>
</dbReference>
<organism evidence="1 2">
    <name type="scientific">Acanthoscelides obtectus</name>
    <name type="common">Bean weevil</name>
    <name type="synonym">Bruchus obtectus</name>
    <dbReference type="NCBI Taxonomy" id="200917"/>
    <lineage>
        <taxon>Eukaryota</taxon>
        <taxon>Metazoa</taxon>
        <taxon>Ecdysozoa</taxon>
        <taxon>Arthropoda</taxon>
        <taxon>Hexapoda</taxon>
        <taxon>Insecta</taxon>
        <taxon>Pterygota</taxon>
        <taxon>Neoptera</taxon>
        <taxon>Endopterygota</taxon>
        <taxon>Coleoptera</taxon>
        <taxon>Polyphaga</taxon>
        <taxon>Cucujiformia</taxon>
        <taxon>Chrysomeloidea</taxon>
        <taxon>Chrysomelidae</taxon>
        <taxon>Bruchinae</taxon>
        <taxon>Bruchini</taxon>
        <taxon>Acanthoscelides</taxon>
    </lineage>
</organism>
<proteinExistence type="predicted"/>
<reference evidence="1" key="1">
    <citation type="submission" date="2022-03" db="EMBL/GenBank/DDBJ databases">
        <authorList>
            <person name="Sayadi A."/>
        </authorList>
    </citation>
    <scope>NUCLEOTIDE SEQUENCE</scope>
</reference>
<dbReference type="Proteomes" id="UP001152888">
    <property type="component" value="Unassembled WGS sequence"/>
</dbReference>
<comment type="caution">
    <text evidence="1">The sequence shown here is derived from an EMBL/GenBank/DDBJ whole genome shotgun (WGS) entry which is preliminary data.</text>
</comment>
<keyword evidence="2" id="KW-1185">Reference proteome</keyword>
<accession>A0A9P0JZX9</accession>
<evidence type="ECO:0000313" key="2">
    <source>
        <dbReference type="Proteomes" id="UP001152888"/>
    </source>
</evidence>